<proteinExistence type="predicted"/>
<dbReference type="GO" id="GO:0015918">
    <property type="term" value="P:sterol transport"/>
    <property type="evidence" value="ECO:0007669"/>
    <property type="project" value="TreeGrafter"/>
</dbReference>
<feature type="non-terminal residue" evidence="3">
    <location>
        <position position="357"/>
    </location>
</feature>
<evidence type="ECO:0000259" key="2">
    <source>
        <dbReference type="Pfam" id="PF22314"/>
    </source>
</evidence>
<dbReference type="Pfam" id="PF22314">
    <property type="entry name" value="NPC1_MLD"/>
    <property type="match status" value="1"/>
</dbReference>
<feature type="region of interest" description="Disordered" evidence="1">
    <location>
        <begin position="194"/>
        <end position="217"/>
    </location>
</feature>
<dbReference type="GO" id="GO:0032934">
    <property type="term" value="F:sterol binding"/>
    <property type="evidence" value="ECO:0007669"/>
    <property type="project" value="TreeGrafter"/>
</dbReference>
<gene>
    <name evidence="3" type="ORF">EJB05_49868</name>
</gene>
<dbReference type="EMBL" id="RWGY01000051">
    <property type="protein sequence ID" value="TVU06644.1"/>
    <property type="molecule type" value="Genomic_DNA"/>
</dbReference>
<name>A0A5J9T5V7_9POAL</name>
<dbReference type="Proteomes" id="UP000324897">
    <property type="component" value="Unassembled WGS sequence"/>
</dbReference>
<dbReference type="PANTHER" id="PTHR45727:SF2">
    <property type="entry name" value="NPC INTRACELLULAR CHOLESTEROL TRANSPORTER 1"/>
    <property type="match status" value="1"/>
</dbReference>
<comment type="caution">
    <text evidence="3">The sequence shown here is derived from an EMBL/GenBank/DDBJ whole genome shotgun (WGS) entry which is preliminary data.</text>
</comment>
<evidence type="ECO:0000256" key="1">
    <source>
        <dbReference type="SAM" id="MobiDB-lite"/>
    </source>
</evidence>
<feature type="domain" description="NPC1 middle luminal" evidence="2">
    <location>
        <begin position="65"/>
        <end position="95"/>
    </location>
</feature>
<feature type="region of interest" description="Disordered" evidence="1">
    <location>
        <begin position="125"/>
        <end position="149"/>
    </location>
</feature>
<accession>A0A5J9T5V7</accession>
<feature type="region of interest" description="Disordered" evidence="1">
    <location>
        <begin position="225"/>
        <end position="244"/>
    </location>
</feature>
<dbReference type="InterPro" id="IPR053956">
    <property type="entry name" value="NPC1_MLD"/>
</dbReference>
<dbReference type="Gramene" id="TVU06644">
    <property type="protein sequence ID" value="TVU06644"/>
    <property type="gene ID" value="EJB05_49868"/>
</dbReference>
<feature type="compositionally biased region" description="Basic residues" evidence="1">
    <location>
        <begin position="130"/>
        <end position="144"/>
    </location>
</feature>
<sequence length="357" mass="39402">MWYSIFVEPAEGQCSMYGICGQQSDGKVLNCVNATKAVKVNITVTVDAIDYYLWVSSGSRAADEKNYFDSHFAPFYRIEQLVLATSASDGSKAPTFVISNEVTISDSEAPPLIFRLLRANQVPDAAVPRRQPRKGRRRRHRHHGAALPHQHPTHAVKINAQAHAASIAPTLSNRIAAMAMRQGADDLRHHQPMKAAAEMGSRQPRRAAAAEAPSRCAEERDLIRQHLTRRNNADAATGKTVSTLDRQSPFVEARCSGTNPRTRDGQQEKPTGVLGKRSRPYCDGYSYTGLSKFLFPVLANAESHKVARLSIIHAIIECASPSASKIPYCLKLILTRQSLCGALCEWERVQRVVCFSI</sequence>
<dbReference type="GO" id="GO:0016020">
    <property type="term" value="C:membrane"/>
    <property type="evidence" value="ECO:0007669"/>
    <property type="project" value="TreeGrafter"/>
</dbReference>
<feature type="region of interest" description="Disordered" evidence="1">
    <location>
        <begin position="253"/>
        <end position="273"/>
    </location>
</feature>
<evidence type="ECO:0000313" key="3">
    <source>
        <dbReference type="EMBL" id="TVU06644.1"/>
    </source>
</evidence>
<dbReference type="PANTHER" id="PTHR45727">
    <property type="entry name" value="NPC INTRACELLULAR CHOLESTEROL TRANSPORTER 1"/>
    <property type="match status" value="1"/>
</dbReference>
<dbReference type="AlphaFoldDB" id="A0A5J9T5V7"/>
<reference evidence="3 4" key="1">
    <citation type="journal article" date="2019" name="Sci. Rep.">
        <title>A high-quality genome of Eragrostis curvula grass provides insights into Poaceae evolution and supports new strategies to enhance forage quality.</title>
        <authorList>
            <person name="Carballo J."/>
            <person name="Santos B.A.C.M."/>
            <person name="Zappacosta D."/>
            <person name="Garbus I."/>
            <person name="Selva J.P."/>
            <person name="Gallo C.A."/>
            <person name="Diaz A."/>
            <person name="Albertini E."/>
            <person name="Caccamo M."/>
            <person name="Echenique V."/>
        </authorList>
    </citation>
    <scope>NUCLEOTIDE SEQUENCE [LARGE SCALE GENOMIC DNA]</scope>
    <source>
        <strain evidence="4">cv. Victoria</strain>
        <tissue evidence="3">Leaf</tissue>
    </source>
</reference>
<protein>
    <recommendedName>
        <fullName evidence="2">NPC1 middle luminal domain-containing protein</fullName>
    </recommendedName>
</protein>
<organism evidence="3 4">
    <name type="scientific">Eragrostis curvula</name>
    <name type="common">weeping love grass</name>
    <dbReference type="NCBI Taxonomy" id="38414"/>
    <lineage>
        <taxon>Eukaryota</taxon>
        <taxon>Viridiplantae</taxon>
        <taxon>Streptophyta</taxon>
        <taxon>Embryophyta</taxon>
        <taxon>Tracheophyta</taxon>
        <taxon>Spermatophyta</taxon>
        <taxon>Magnoliopsida</taxon>
        <taxon>Liliopsida</taxon>
        <taxon>Poales</taxon>
        <taxon>Poaceae</taxon>
        <taxon>PACMAD clade</taxon>
        <taxon>Chloridoideae</taxon>
        <taxon>Eragrostideae</taxon>
        <taxon>Eragrostidinae</taxon>
        <taxon>Eragrostis</taxon>
    </lineage>
</organism>
<keyword evidence="4" id="KW-1185">Reference proteome</keyword>
<evidence type="ECO:0000313" key="4">
    <source>
        <dbReference type="Proteomes" id="UP000324897"/>
    </source>
</evidence>
<dbReference type="OrthoDB" id="6510177at2759"/>
<feature type="compositionally biased region" description="Low complexity" evidence="1">
    <location>
        <begin position="206"/>
        <end position="215"/>
    </location>
</feature>